<proteinExistence type="predicted"/>
<gene>
    <name evidence="1" type="ORF">C7H83_11385</name>
</gene>
<accession>A0A3G5FL10</accession>
<organism evidence="1 2">
    <name type="scientific">Tetragenococcus halophilus</name>
    <name type="common">Pediococcus halophilus</name>
    <dbReference type="NCBI Taxonomy" id="51669"/>
    <lineage>
        <taxon>Bacteria</taxon>
        <taxon>Bacillati</taxon>
        <taxon>Bacillota</taxon>
        <taxon>Bacilli</taxon>
        <taxon>Lactobacillales</taxon>
        <taxon>Enterococcaceae</taxon>
        <taxon>Tetragenococcus</taxon>
    </lineage>
</organism>
<sequence length="65" mass="7453">MLLSGVVIGSTISYLNYLLKIEDELKDIEIKLDVFGVYVADRSKIRALIKEEQKKVKRKRKSNGV</sequence>
<name>A0A3G5FL10_TETHA</name>
<reference evidence="1 2" key="1">
    <citation type="journal article" date="2012" name="Int. J. Syst. Evol. Microbiol.">
        <title>Characterization of Tetragenococcus strains from sugar thick juice reveals a novel species, Tetragenococcus osmophilus sp. nov., and divides Tetragenococcus halophilus into two subspecies, T. halophilus subsp. halophilus subsp. nov. and T. halophilus subsp. flandriensis subsp. nov.</title>
        <authorList>
            <person name="Juste A."/>
            <person name="Van Trappen S."/>
            <person name="Verreth C."/>
            <person name="Cleenwerck I."/>
            <person name="De Vos P."/>
            <person name="Lievens B."/>
            <person name="Willems K.A."/>
        </authorList>
    </citation>
    <scope>NUCLEOTIDE SEQUENCE [LARGE SCALE GENOMIC DNA]</scope>
    <source>
        <strain evidence="1 2">LMG 26042</strain>
    </source>
</reference>
<evidence type="ECO:0000313" key="1">
    <source>
        <dbReference type="EMBL" id="AYW51030.1"/>
    </source>
</evidence>
<dbReference type="Proteomes" id="UP000280475">
    <property type="component" value="Chromosome"/>
</dbReference>
<dbReference type="AlphaFoldDB" id="A0A3G5FL10"/>
<dbReference type="EMBL" id="CP027768">
    <property type="protein sequence ID" value="AYW51030.1"/>
    <property type="molecule type" value="Genomic_DNA"/>
</dbReference>
<evidence type="ECO:0000313" key="2">
    <source>
        <dbReference type="Proteomes" id="UP000280475"/>
    </source>
</evidence>
<protein>
    <submittedName>
        <fullName evidence="1">Uncharacterized protein</fullName>
    </submittedName>
</protein>
<dbReference type="RefSeq" id="WP_157978104.1">
    <property type="nucleotide sequence ID" value="NZ_CP027768.1"/>
</dbReference>